<dbReference type="Pfam" id="PF21089">
    <property type="entry name" value="PKS_DH_N"/>
    <property type="match status" value="1"/>
</dbReference>
<feature type="active site" description="Proton donor; for dehydratase activity" evidence="16">
    <location>
        <position position="1043"/>
    </location>
</feature>
<dbReference type="InterPro" id="IPR006162">
    <property type="entry name" value="Ppantetheine_attach_site"/>
</dbReference>
<dbReference type="EC" id="2.3.1.85" evidence="1"/>
<evidence type="ECO:0000259" key="19">
    <source>
        <dbReference type="PROSITE" id="PS52004"/>
    </source>
</evidence>
<dbReference type="GO" id="GO:0016787">
    <property type="term" value="F:hydrolase activity"/>
    <property type="evidence" value="ECO:0007669"/>
    <property type="project" value="UniProtKB-KW"/>
</dbReference>
<dbReference type="PANTHER" id="PTHR43775">
    <property type="entry name" value="FATTY ACID SYNTHASE"/>
    <property type="match status" value="1"/>
</dbReference>
<dbReference type="InterPro" id="IPR018201">
    <property type="entry name" value="Ketoacyl_synth_AS"/>
</dbReference>
<keyword evidence="5" id="KW-0597">Phosphoprotein</keyword>
<feature type="region of interest" description="Disordered" evidence="17">
    <location>
        <begin position="2291"/>
        <end position="2321"/>
    </location>
</feature>
<dbReference type="PANTHER" id="PTHR43775:SF7">
    <property type="entry name" value="FATTY ACID SYNTHASE"/>
    <property type="match status" value="1"/>
</dbReference>
<dbReference type="Pfam" id="PF02801">
    <property type="entry name" value="Ketoacyl-synt_C"/>
    <property type="match status" value="1"/>
</dbReference>
<dbReference type="InterPro" id="IPR049900">
    <property type="entry name" value="PKS_mFAS_DH"/>
</dbReference>
<comment type="caution">
    <text evidence="21">The sequence shown here is derived from an EMBL/GenBank/DDBJ whole genome shotgun (WGS) entry which is preliminary data.</text>
</comment>
<comment type="catalytic activity">
    <reaction evidence="15">
        <text>acetyl-CoA + n malonyl-CoA + 2n NADPH + 2n H(+) = a long-chain fatty acid + (n+1) CoA + n CO2 + 2n NADP(+).</text>
        <dbReference type="EC" id="2.3.1.85"/>
    </reaction>
</comment>
<dbReference type="InterPro" id="IPR016035">
    <property type="entry name" value="Acyl_Trfase/lysoPLipase"/>
</dbReference>
<dbReference type="Proteomes" id="UP001314263">
    <property type="component" value="Unassembled WGS sequence"/>
</dbReference>
<dbReference type="PROSITE" id="PS50075">
    <property type="entry name" value="CARRIER"/>
    <property type="match status" value="1"/>
</dbReference>
<dbReference type="PROSITE" id="PS00606">
    <property type="entry name" value="KS3_1"/>
    <property type="match status" value="1"/>
</dbReference>
<keyword evidence="14" id="KW-0511">Multifunctional enzyme</keyword>
<evidence type="ECO:0000256" key="16">
    <source>
        <dbReference type="PROSITE-ProRule" id="PRU01363"/>
    </source>
</evidence>
<dbReference type="EMBL" id="CAUYUE010000001">
    <property type="protein sequence ID" value="CAK0733573.1"/>
    <property type="molecule type" value="Genomic_DNA"/>
</dbReference>
<dbReference type="InterPro" id="IPR032821">
    <property type="entry name" value="PKS_assoc"/>
</dbReference>
<evidence type="ECO:0000256" key="10">
    <source>
        <dbReference type="ARBA" id="ARBA00023002"/>
    </source>
</evidence>
<evidence type="ECO:0000256" key="7">
    <source>
        <dbReference type="ARBA" id="ARBA00022801"/>
    </source>
</evidence>
<keyword evidence="3" id="KW-0596">Phosphopantetheine</keyword>
<keyword evidence="12" id="KW-0443">Lipid metabolism</keyword>
<dbReference type="PROSITE" id="PS52019">
    <property type="entry name" value="PKS_MFAS_DH"/>
    <property type="match status" value="1"/>
</dbReference>
<keyword evidence="7" id="KW-0378">Hydrolase</keyword>
<protein>
    <recommendedName>
        <fullName evidence="2">Fatty acid synthase</fullName>
        <ecNumber evidence="1">2.3.1.85</ecNumber>
    </recommendedName>
</protein>
<dbReference type="SMART" id="SM00822">
    <property type="entry name" value="PKS_KR"/>
    <property type="match status" value="1"/>
</dbReference>
<evidence type="ECO:0000256" key="5">
    <source>
        <dbReference type="ARBA" id="ARBA00022553"/>
    </source>
</evidence>
<dbReference type="Gene3D" id="3.40.366.10">
    <property type="entry name" value="Malonyl-Coenzyme A Acyl Carrier Protein, domain 2"/>
    <property type="match status" value="1"/>
</dbReference>
<dbReference type="InterPro" id="IPR020843">
    <property type="entry name" value="ER"/>
</dbReference>
<dbReference type="SMART" id="SM00829">
    <property type="entry name" value="PKS_ER"/>
    <property type="match status" value="1"/>
</dbReference>
<dbReference type="PROSITE" id="PS52004">
    <property type="entry name" value="KS3_2"/>
    <property type="match status" value="1"/>
</dbReference>
<keyword evidence="10" id="KW-0560">Oxidoreductase</keyword>
<evidence type="ECO:0000256" key="9">
    <source>
        <dbReference type="ARBA" id="ARBA00022857"/>
    </source>
</evidence>
<dbReference type="InterPro" id="IPR036291">
    <property type="entry name" value="NAD(P)-bd_dom_sf"/>
</dbReference>
<reference evidence="21 22" key="1">
    <citation type="submission" date="2023-10" db="EMBL/GenBank/DDBJ databases">
        <authorList>
            <person name="Maclean D."/>
            <person name="Macfadyen A."/>
        </authorList>
    </citation>
    <scope>NUCLEOTIDE SEQUENCE [LARGE SCALE GENOMIC DNA]</scope>
</reference>
<dbReference type="Gene3D" id="3.10.129.110">
    <property type="entry name" value="Polyketide synthase dehydratase"/>
    <property type="match status" value="1"/>
</dbReference>
<feature type="domain" description="Ketosynthase family 3 (KS3)" evidence="19">
    <location>
        <begin position="6"/>
        <end position="424"/>
    </location>
</feature>
<dbReference type="SUPFAM" id="SSF50129">
    <property type="entry name" value="GroES-like"/>
    <property type="match status" value="1"/>
</dbReference>
<dbReference type="Gene3D" id="3.40.47.10">
    <property type="match status" value="2"/>
</dbReference>
<dbReference type="InterPro" id="IPR016039">
    <property type="entry name" value="Thiolase-like"/>
</dbReference>
<dbReference type="InterPro" id="IPR011032">
    <property type="entry name" value="GroES-like_sf"/>
</dbReference>
<dbReference type="Gene3D" id="3.90.180.10">
    <property type="entry name" value="Medium-chain alcohol dehydrogenases, catalytic domain"/>
    <property type="match status" value="1"/>
</dbReference>
<dbReference type="InterPro" id="IPR014031">
    <property type="entry name" value="Ketoacyl_synth_C"/>
</dbReference>
<evidence type="ECO:0000256" key="2">
    <source>
        <dbReference type="ARBA" id="ARBA00018769"/>
    </source>
</evidence>
<evidence type="ECO:0000256" key="17">
    <source>
        <dbReference type="SAM" id="MobiDB-lite"/>
    </source>
</evidence>
<dbReference type="SUPFAM" id="SSF51735">
    <property type="entry name" value="NAD(P)-binding Rossmann-fold domains"/>
    <property type="match status" value="2"/>
</dbReference>
<dbReference type="Pfam" id="PF00698">
    <property type="entry name" value="Acyl_transf_1"/>
    <property type="match status" value="1"/>
</dbReference>
<dbReference type="InterPro" id="IPR009081">
    <property type="entry name" value="PP-bd_ACP"/>
</dbReference>
<evidence type="ECO:0000256" key="13">
    <source>
        <dbReference type="ARBA" id="ARBA00023160"/>
    </source>
</evidence>
<dbReference type="SUPFAM" id="SSF52151">
    <property type="entry name" value="FabD/lysophospholipase-like"/>
    <property type="match status" value="1"/>
</dbReference>
<dbReference type="GO" id="GO:0004315">
    <property type="term" value="F:3-oxoacyl-[acyl-carrier-protein] synthase activity"/>
    <property type="evidence" value="ECO:0007669"/>
    <property type="project" value="InterPro"/>
</dbReference>
<sequence>MVQNKAPLADLLGFSCRFPESRSPAQFWDNLASGRDMVTEDSQRWPAGFAGIPKRFGKLPDYGSFDAAFFKVHGRQAQKLDPQVRKLLELTWEAWMDAGIDVTKLKGGAVGVYVGCCGSDCATGWYRDIHSMTGYENTGTSVSMFAARISWTWDFRGPCKAIDTACSSSLLALHDAVTDIEAGRCDYAVVAGTSAIMSPNVTMGFNKLMMLSPDGACKSFDAGANGYVRADGAAAVVLCRSGLNREGVSWMHRPVLARILGTGTMQDGHTPQGIIFPNGAVQRELADRVCENSGVSPGAVKYIEAHGTGTVAGDGQELGALDAVYAGGAGRTAAEPLLIGSVKSNMGHCEGASGLAGLTKVLLAYEKGIIPPNLHFQEPNPKSAGLSEGRLKVVTSPENLGPSDLVAISSFGFGGTNVHALLTGPGPDRAKGHVVAAGKSMIPLASRTPEGLHKLVKAIKAAAEEGVGERVPDALKRLVNTALADSSVFKARGILDVQGDLQQGLARGRSIWFALSGNGSQWAGMGRDLLEHSPVFAASVRAAAKVVKPLGMDLVAEFSREDGWMESRYSSVGLAAVQIGLCDMLAQEHSMTPAGFFGHSAGEIVCAYLDGAFTLEQAVLVAHARACAAMKCPRGAMASVGLSMQKAQEKLRTAKACKTVVACENSPHNVTVSGPEDEIDGVINSLTAEGVFVRKLQTNGVAFHSPLLDGCLDGLQADLERILTDPKPCSARWISTSQSPGNAGCLANAAYQVNSFRNQVLFKSAAECLPEGAILLEIGPHAILRSLLHQTRSELPYVATMSKGQPGTETLQAAIRKLWLEGAPIAWKVPEAGSQQEEVPRGIREALTAWDYADEFELPKVEVNKQGSGSGADFTKTFDLGGEHAFLADHIVDGQTLIPATAYLACAWEALAAKKGCPATELPVKFWDFSILQAVPARQGTKITLTVGLNSGDQFQVLSGAGELIAEGMIRQVDAPGEEPEEPDEAPSAKMHSAMQISAQEFYTDLSRNRLQYGPTFRMVEHIAVTGSSATLRWDGCFIRFLDGLLQATAYTHLAGADRALRVPVHIRSLVIKQPGTRRSTGSLVPVEVSAYCESSTSALAAVQGVQLACAPMRADSYTLSLASHEWVPYGEKVCGKDWAPAYAIGLAEVAKECLHTARKARDGVLPPALEKVAELLHPGADTNGRLPNGHAKEKRHAKENGHNPESSGHALEALLLQLFKDEETAELTLKDSKKAMQELPEYKTMHAEDPFLKGFEEAELRTCMDIIAENNSSMGQFSACLMAPDRDPSFAQRVRVLLQRNNYVDIVNFVVAGTHQEYEGTGSTDFSGPMEAWDVNSPPPASLEGNQAVISASDLSPVCANIGATAAHLAAALADGGFLLLREYTGPHMLLLHALQDSSLARSYEEPRDFGTYVKLDTWKAALEAAGLHMVSILRQAGDAQVLMMYRKVPTELGDPILIPGPPESAAAMQAWLLDYRPLMPFMQEGELRQADKEGKEAETSKRAIQPVCLYGSCKAASGAIGLVATLKGELGAKSVRCLYDFNIGAKGAAMSPEDMLARSEGLRMLQSIFKDGVMGSFRLRPFQAHNKAAEAVSSPHGVHLEIAEYGKLSSFHWVPNSPFARSNDDAVAVDVVFGAVNYKDLMLASGKLQREADANGGALGFEFSGIESKSGHRVMGTGVQTFTTKFFSSPNRHWRVPDDWSLAEAATVPVAYCTAYDALVIRGRLQPHHRVLVHSGAGAVGLAAIRICLFRSCEVFTTCGSEAKRKFLLRECPGLEPDHIGNSRDTSFEEMVKTLTCGEGVDLVLNSLAGDKLQASVHCLAEFGRLLEIGKYDMANRSKLPMHAMLKGVSYESIALDMLWVCPRRVQEAKELHTLLGEGMASGEVIPLPCTAFRADAVEDAFQHLMPGTHTGKVLVQTQACKASDTKSSRGQAQGEQPTRPLVMLDEGQVAEPVNLRLKLAPSRGSAPTPGRVFIITGGLGGVGQALAMNMAQGGATHLVLTSRSGVTNGAQRRLLLQLESMGVLVVISNKDVADSQQCKDLIKSAQRLAPLGGIFHLAMVLKDTLFAHITAEAWAATTLPKARGAANLDMHSRAIATVEQFVVFSSLMTAFGNLGQGAYGYANSCMEMICMERQKAGLPAVAVQLPIIAQGGYAADGNETKAGLFKGITTLFDKMASVPVDQAVAQMGDIIAAQRSHAVIQLQAIPKKDPGASKAVGGKSLTQEVLEILGLSEKSVGPHVPLSSLGLDSMQIVGVRSALQSTLNVSYPLAEVPHLTLAKLEALSASAQPTSAAGEATAPVKTGSKEEASEEESEPDQAMKIIPVVPRVMPPALVAPSPTSSRSSSSPSEPVMHFMQEEMQAKLRTVTGLDLVELKQTPDGKASARELARYGDKADAIAAMAPAPLGLDARKKIWFSMTRLRSMAFRISVAMACGACTMQPLSAPVKGFKPASKPRAAPIKKALPKVITGAPTAHVNLPPLVPQGAPRPGQRGTCILSAAMCCPERREDAAAHVRHIYEASKPGMSTSQARQLHSRLETLMDFIKFKERPFCFLGEWSEIEAMRDAVTAALKAASCERNEIDLVIFCGCNKGVLEPAQGALCANAFDMPLASTFDISEGCASYVRAIEVADFYISAGRADKVLIVSAVFGGETEDAAVIKDVEDIGYKFAGFTLGVCSTAMIMGQAASPEAAIKLDIRRNCANNYSALSVLPTTFWGPRFITLPDKADDWQYNEFSTESVVKAATPGEFFSLSQPLFKEAIGCMEVLLEDCGAEVGKLWKICITHSSSALVWGPLFKKTAPSLPFDKLHYNVFPFMGNCAENTICVSLIKAIHEGRIQGGDRVGFVLPSAGIVAAIGGFNVAHVDSQRCVKETLSAKPGRARAVVEAVTLGSVSCRA</sequence>
<dbReference type="InterPro" id="IPR036736">
    <property type="entry name" value="ACP-like_sf"/>
</dbReference>
<dbReference type="InterPro" id="IPR042104">
    <property type="entry name" value="PKS_dehydratase_sf"/>
</dbReference>
<feature type="domain" description="Carrier" evidence="18">
    <location>
        <begin position="2215"/>
        <end position="2294"/>
    </location>
</feature>
<dbReference type="InterPro" id="IPR001227">
    <property type="entry name" value="Ac_transferase_dom_sf"/>
</dbReference>
<dbReference type="CDD" id="cd00833">
    <property type="entry name" value="PKS"/>
    <property type="match status" value="1"/>
</dbReference>
<evidence type="ECO:0000256" key="6">
    <source>
        <dbReference type="ARBA" id="ARBA00022679"/>
    </source>
</evidence>
<keyword evidence="9" id="KW-0521">NADP</keyword>
<evidence type="ECO:0000256" key="3">
    <source>
        <dbReference type="ARBA" id="ARBA00022450"/>
    </source>
</evidence>
<dbReference type="Gene3D" id="3.40.50.150">
    <property type="entry name" value="Vaccinia Virus protein VP39"/>
    <property type="match status" value="1"/>
</dbReference>
<evidence type="ECO:0000313" key="21">
    <source>
        <dbReference type="EMBL" id="CAK0733573.1"/>
    </source>
</evidence>
<dbReference type="InterPro" id="IPR014043">
    <property type="entry name" value="Acyl_transferase_dom"/>
</dbReference>
<dbReference type="InterPro" id="IPR049391">
    <property type="entry name" value="FAS_pseudo-KR"/>
</dbReference>
<keyword evidence="22" id="KW-1185">Reference proteome</keyword>
<organism evidence="21 22">
    <name type="scientific">Coccomyxa viridis</name>
    <dbReference type="NCBI Taxonomy" id="1274662"/>
    <lineage>
        <taxon>Eukaryota</taxon>
        <taxon>Viridiplantae</taxon>
        <taxon>Chlorophyta</taxon>
        <taxon>core chlorophytes</taxon>
        <taxon>Trebouxiophyceae</taxon>
        <taxon>Trebouxiophyceae incertae sedis</taxon>
        <taxon>Coccomyxaceae</taxon>
        <taxon>Coccomyxa</taxon>
    </lineage>
</organism>
<dbReference type="InterPro" id="IPR020807">
    <property type="entry name" value="PKS_DH"/>
</dbReference>
<dbReference type="Gene3D" id="3.30.70.3290">
    <property type="match status" value="1"/>
</dbReference>
<evidence type="ECO:0000259" key="18">
    <source>
        <dbReference type="PROSITE" id="PS50075"/>
    </source>
</evidence>
<feature type="active site" description="Proton acceptor; for dehydratase activity" evidence="16">
    <location>
        <position position="890"/>
    </location>
</feature>
<dbReference type="Gene3D" id="1.10.1200.10">
    <property type="entry name" value="ACP-like"/>
    <property type="match status" value="1"/>
</dbReference>
<accession>A0AAV1HUE3</accession>
<dbReference type="SMART" id="SM00825">
    <property type="entry name" value="PKS_KS"/>
    <property type="match status" value="1"/>
</dbReference>
<dbReference type="InterPro" id="IPR050091">
    <property type="entry name" value="PKS_NRPS_Biosynth_Enz"/>
</dbReference>
<dbReference type="SMART" id="SM00827">
    <property type="entry name" value="PKS_AT"/>
    <property type="match status" value="1"/>
</dbReference>
<feature type="region of interest" description="N-terminal hotdog fold" evidence="16">
    <location>
        <begin position="856"/>
        <end position="977"/>
    </location>
</feature>
<dbReference type="InterPro" id="IPR016036">
    <property type="entry name" value="Malonyl_transacylase_ACP-bd"/>
</dbReference>
<keyword evidence="13" id="KW-0275">Fatty acid biosynthesis</keyword>
<dbReference type="InterPro" id="IPR013968">
    <property type="entry name" value="PKS_KR"/>
</dbReference>
<dbReference type="GO" id="GO:0004312">
    <property type="term" value="F:fatty acid synthase activity"/>
    <property type="evidence" value="ECO:0007669"/>
    <property type="project" value="UniProtKB-EC"/>
</dbReference>
<dbReference type="InterPro" id="IPR020841">
    <property type="entry name" value="PKS_Beta-ketoAc_synthase_dom"/>
</dbReference>
<feature type="region of interest" description="C-terminal hotdog fold" evidence="16">
    <location>
        <begin position="994"/>
        <end position="1136"/>
    </location>
</feature>
<dbReference type="SUPFAM" id="SSF47336">
    <property type="entry name" value="ACP-like"/>
    <property type="match status" value="1"/>
</dbReference>
<dbReference type="SMART" id="SM00826">
    <property type="entry name" value="PKS_DH"/>
    <property type="match status" value="1"/>
</dbReference>
<keyword evidence="6" id="KW-0808">Transferase</keyword>
<evidence type="ECO:0000256" key="14">
    <source>
        <dbReference type="ARBA" id="ARBA00023268"/>
    </source>
</evidence>
<dbReference type="InterPro" id="IPR049552">
    <property type="entry name" value="PKS_DH_N"/>
</dbReference>
<feature type="region of interest" description="Disordered" evidence="17">
    <location>
        <begin position="1178"/>
        <end position="1208"/>
    </location>
</feature>
<dbReference type="Pfam" id="PF00109">
    <property type="entry name" value="ketoacyl-synt"/>
    <property type="match status" value="1"/>
</dbReference>
<dbReference type="GO" id="GO:0016491">
    <property type="term" value="F:oxidoreductase activity"/>
    <property type="evidence" value="ECO:0007669"/>
    <property type="project" value="UniProtKB-KW"/>
</dbReference>
<evidence type="ECO:0000256" key="15">
    <source>
        <dbReference type="ARBA" id="ARBA00044883"/>
    </source>
</evidence>
<dbReference type="Gene3D" id="3.40.50.720">
    <property type="entry name" value="NAD(P)-binding Rossmann-like Domain"/>
    <property type="match status" value="1"/>
</dbReference>
<dbReference type="SUPFAM" id="SSF55048">
    <property type="entry name" value="Probable ACP-binding domain of malonyl-CoA ACP transacylase"/>
    <property type="match status" value="1"/>
</dbReference>
<evidence type="ECO:0000256" key="4">
    <source>
        <dbReference type="ARBA" id="ARBA00022516"/>
    </source>
</evidence>
<dbReference type="SUPFAM" id="SSF53901">
    <property type="entry name" value="Thiolase-like"/>
    <property type="match status" value="2"/>
</dbReference>
<keyword evidence="4" id="KW-0444">Lipid biosynthesis</keyword>
<dbReference type="Pfam" id="PF08659">
    <property type="entry name" value="KR"/>
    <property type="match status" value="1"/>
</dbReference>
<evidence type="ECO:0000256" key="8">
    <source>
        <dbReference type="ARBA" id="ARBA00022832"/>
    </source>
</evidence>
<feature type="domain" description="PKS/mFAS DH" evidence="20">
    <location>
        <begin position="856"/>
        <end position="1136"/>
    </location>
</feature>
<dbReference type="Pfam" id="PF00550">
    <property type="entry name" value="PP-binding"/>
    <property type="match status" value="1"/>
</dbReference>
<gene>
    <name evidence="21" type="ORF">CVIRNUC_000297</name>
</gene>
<dbReference type="Pfam" id="PF21149">
    <property type="entry name" value="FAS_pseudo-KR"/>
    <property type="match status" value="1"/>
</dbReference>
<evidence type="ECO:0000256" key="12">
    <source>
        <dbReference type="ARBA" id="ARBA00023098"/>
    </source>
</evidence>
<proteinExistence type="predicted"/>
<evidence type="ECO:0000256" key="11">
    <source>
        <dbReference type="ARBA" id="ARBA00023027"/>
    </source>
</evidence>
<evidence type="ECO:0000256" key="1">
    <source>
        <dbReference type="ARBA" id="ARBA00012873"/>
    </source>
</evidence>
<dbReference type="CDD" id="cd05274">
    <property type="entry name" value="KR_FAS_SDR_x"/>
    <property type="match status" value="1"/>
</dbReference>
<dbReference type="GO" id="GO:0006633">
    <property type="term" value="P:fatty acid biosynthetic process"/>
    <property type="evidence" value="ECO:0007669"/>
    <property type="project" value="UniProtKB-KW"/>
</dbReference>
<dbReference type="InterPro" id="IPR057326">
    <property type="entry name" value="KR_dom"/>
</dbReference>
<evidence type="ECO:0000259" key="20">
    <source>
        <dbReference type="PROSITE" id="PS52019"/>
    </source>
</evidence>
<dbReference type="InterPro" id="IPR029063">
    <property type="entry name" value="SAM-dependent_MTases_sf"/>
</dbReference>
<name>A0AAV1HUE3_9CHLO</name>
<keyword evidence="8" id="KW-0276">Fatty acid metabolism</keyword>
<evidence type="ECO:0000313" key="22">
    <source>
        <dbReference type="Proteomes" id="UP001314263"/>
    </source>
</evidence>
<dbReference type="PROSITE" id="PS00012">
    <property type="entry name" value="PHOSPHOPANTETHEINE"/>
    <property type="match status" value="1"/>
</dbReference>
<dbReference type="Pfam" id="PF16197">
    <property type="entry name" value="KAsynt_C_assoc"/>
    <property type="match status" value="1"/>
</dbReference>
<keyword evidence="11" id="KW-0520">NAD</keyword>
<dbReference type="Pfam" id="PF13602">
    <property type="entry name" value="ADH_zinc_N_2"/>
    <property type="match status" value="1"/>
</dbReference>
<dbReference type="CDD" id="cd05195">
    <property type="entry name" value="enoyl_red"/>
    <property type="match status" value="1"/>
</dbReference>
<dbReference type="InterPro" id="IPR014030">
    <property type="entry name" value="Ketoacyl_synth_N"/>
</dbReference>